<gene>
    <name evidence="1" type="ORF">VB248_08870</name>
</gene>
<evidence type="ECO:0000313" key="1">
    <source>
        <dbReference type="EMBL" id="MEA5139245.1"/>
    </source>
</evidence>
<evidence type="ECO:0008006" key="3">
    <source>
        <dbReference type="Google" id="ProtNLM"/>
    </source>
</evidence>
<protein>
    <recommendedName>
        <fullName evidence="3">Lipoprotein</fullName>
    </recommendedName>
</protein>
<proteinExistence type="predicted"/>
<reference evidence="1 2" key="1">
    <citation type="submission" date="2023-12" db="EMBL/GenBank/DDBJ databases">
        <title>Novel species of the genus Arcicella isolated from rivers.</title>
        <authorList>
            <person name="Lu H."/>
        </authorList>
    </citation>
    <scope>NUCLEOTIDE SEQUENCE [LARGE SCALE GENOMIC DNA]</scope>
    <source>
        <strain evidence="1 2">KCTC 23307</strain>
    </source>
</reference>
<keyword evidence="2" id="KW-1185">Reference proteome</keyword>
<comment type="caution">
    <text evidence="1">The sequence shown here is derived from an EMBL/GenBank/DDBJ whole genome shotgun (WGS) entry which is preliminary data.</text>
</comment>
<evidence type="ECO:0000313" key="2">
    <source>
        <dbReference type="Proteomes" id="UP001302949"/>
    </source>
</evidence>
<dbReference type="PROSITE" id="PS51257">
    <property type="entry name" value="PROKAR_LIPOPROTEIN"/>
    <property type="match status" value="1"/>
</dbReference>
<organism evidence="1 2">
    <name type="scientific">Arcicella rigui</name>
    <dbReference type="NCBI Taxonomy" id="797020"/>
    <lineage>
        <taxon>Bacteria</taxon>
        <taxon>Pseudomonadati</taxon>
        <taxon>Bacteroidota</taxon>
        <taxon>Cytophagia</taxon>
        <taxon>Cytophagales</taxon>
        <taxon>Flectobacillaceae</taxon>
        <taxon>Arcicella</taxon>
    </lineage>
</organism>
<accession>A0ABU5Q8S2</accession>
<dbReference type="RefSeq" id="WP_323296408.1">
    <property type="nucleotide sequence ID" value="NZ_JAYFUM010000009.1"/>
</dbReference>
<sequence>MKITIENQQMTTYWKLCLILLLGLFVLSCKKNESEIIEGVSTDEAVEIISKAISSESYGLVSNITEASEKAKSTKVYTEAPTINCGQGYQNNFTADESTNNYSYNYSINATYLLNCTAAKLPQAFTYTHNLKGTYDTNRMESDDTAQSSFSITGLEVQADNAVLNGEYNRTGSQDYTLANAKEFDSKTSVIVKNINLNKVTAEILSGTASVNLEVIYMSKAYKFSGNIVFNGNDSATITVNGATYTIQLD</sequence>
<dbReference type="Proteomes" id="UP001302949">
    <property type="component" value="Unassembled WGS sequence"/>
</dbReference>
<name>A0ABU5Q8S2_9BACT</name>
<dbReference type="EMBL" id="JAYFUM010000009">
    <property type="protein sequence ID" value="MEA5139245.1"/>
    <property type="molecule type" value="Genomic_DNA"/>
</dbReference>